<dbReference type="PROSITE" id="PS51257">
    <property type="entry name" value="PROKAR_LIPOPROTEIN"/>
    <property type="match status" value="1"/>
</dbReference>
<feature type="signal peptide" evidence="2">
    <location>
        <begin position="1"/>
        <end position="19"/>
    </location>
</feature>
<organism evidence="3 4">
    <name type="scientific">Blautia acetigignens</name>
    <dbReference type="NCBI Taxonomy" id="2981783"/>
    <lineage>
        <taxon>Bacteria</taxon>
        <taxon>Bacillati</taxon>
        <taxon>Bacillota</taxon>
        <taxon>Clostridia</taxon>
        <taxon>Lachnospirales</taxon>
        <taxon>Lachnospiraceae</taxon>
        <taxon>Blautia</taxon>
    </lineage>
</organism>
<feature type="region of interest" description="Disordered" evidence="1">
    <location>
        <begin position="30"/>
        <end position="59"/>
    </location>
</feature>
<evidence type="ECO:0000256" key="1">
    <source>
        <dbReference type="SAM" id="MobiDB-lite"/>
    </source>
</evidence>
<feature type="compositionally biased region" description="Polar residues" evidence="1">
    <location>
        <begin position="30"/>
        <end position="50"/>
    </location>
</feature>
<comment type="caution">
    <text evidence="3">The sequence shown here is derived from an EMBL/GenBank/DDBJ whole genome shotgun (WGS) entry which is preliminary data.</text>
</comment>
<feature type="region of interest" description="Disordered" evidence="1">
    <location>
        <begin position="189"/>
        <end position="230"/>
    </location>
</feature>
<evidence type="ECO:0000313" key="3">
    <source>
        <dbReference type="EMBL" id="MEQ2411720.1"/>
    </source>
</evidence>
<keyword evidence="4" id="KW-1185">Reference proteome</keyword>
<name>A0ABV1CH62_9FIRM</name>
<feature type="chain" id="PRO_5045453435" description="Lipoprotein" evidence="2">
    <location>
        <begin position="20"/>
        <end position="311"/>
    </location>
</feature>
<evidence type="ECO:0000256" key="2">
    <source>
        <dbReference type="SAM" id="SignalP"/>
    </source>
</evidence>
<accession>A0ABV1CH62</accession>
<feature type="compositionally biased region" description="Polar residues" evidence="1">
    <location>
        <begin position="194"/>
        <end position="224"/>
    </location>
</feature>
<protein>
    <recommendedName>
        <fullName evidence="5">Lipoprotein</fullName>
    </recommendedName>
</protein>
<sequence length="311" mass="33871">MKKSVLLLILTAMAITASACNRSDVTGTMTMNSSAKQETKSTEASIAGNETSQNTTTTSSAVTELDNMLNEINTDVQPGTAGSSLKTVKVAANLLDWGTETSLSQEEIKSETVRWLSDKGNDEQAEFSQKMADVYDAYQELLGENAEELLSSAGYTGKGYPWGSSKIEAIEIIKDVVQLPENREDAVAMEPTETDVTSSQDNQDGQPDAGQSSDCNYQSQTEQTDFPGPDTAMLVNLRGDTTTVYKLADGRYMDRTNTVYTFDGVDTWIDESGVEWNETAQTSEADGNGEPIGRGNGWYYYDDEAGTYIPW</sequence>
<proteinExistence type="predicted"/>
<evidence type="ECO:0008006" key="5">
    <source>
        <dbReference type="Google" id="ProtNLM"/>
    </source>
</evidence>
<evidence type="ECO:0000313" key="4">
    <source>
        <dbReference type="Proteomes" id="UP001470752"/>
    </source>
</evidence>
<dbReference type="Proteomes" id="UP001470752">
    <property type="component" value="Unassembled WGS sequence"/>
</dbReference>
<dbReference type="EMBL" id="JBBNFW010000078">
    <property type="protein sequence ID" value="MEQ2411720.1"/>
    <property type="molecule type" value="Genomic_DNA"/>
</dbReference>
<dbReference type="RefSeq" id="WP_349082273.1">
    <property type="nucleotide sequence ID" value="NZ_JBBNFW010000078.1"/>
</dbReference>
<gene>
    <name evidence="3" type="ORF">AAAX94_01465</name>
</gene>
<reference evidence="3 4" key="1">
    <citation type="submission" date="2024-04" db="EMBL/GenBank/DDBJ databases">
        <title>Human intestinal bacterial collection.</title>
        <authorList>
            <person name="Pauvert C."/>
            <person name="Hitch T.C.A."/>
            <person name="Clavel T."/>
        </authorList>
    </citation>
    <scope>NUCLEOTIDE SEQUENCE [LARGE SCALE GENOMIC DNA]</scope>
    <source>
        <strain evidence="3 4">CLA-AA-H161</strain>
    </source>
</reference>
<keyword evidence="2" id="KW-0732">Signal</keyword>